<feature type="disulfide bond" description="Redox-active" evidence="15">
    <location>
        <begin position="48"/>
        <end position="53"/>
    </location>
</feature>
<dbReference type="Proteomes" id="UP000031623">
    <property type="component" value="Chromosome"/>
</dbReference>
<dbReference type="InterPro" id="IPR012999">
    <property type="entry name" value="Pyr_OxRdtase_I_AS"/>
</dbReference>
<dbReference type="InterPro" id="IPR001100">
    <property type="entry name" value="Pyr_nuc-diS_OxRdtase"/>
</dbReference>
<dbReference type="GO" id="GO:0005737">
    <property type="term" value="C:cytoplasm"/>
    <property type="evidence" value="ECO:0007669"/>
    <property type="project" value="UniProtKB-SubCell"/>
</dbReference>
<keyword evidence="10" id="KW-1015">Disulfide bond</keyword>
<feature type="binding site" evidence="14">
    <location>
        <begin position="150"/>
        <end position="152"/>
    </location>
    <ligand>
        <name>FAD</name>
        <dbReference type="ChEBI" id="CHEBI:57692"/>
    </ligand>
</feature>
<keyword evidence="9 14" id="KW-0520">NAD</keyword>
<dbReference type="EMBL" id="AP014633">
    <property type="protein sequence ID" value="BAP57740.1"/>
    <property type="molecule type" value="Genomic_DNA"/>
</dbReference>
<evidence type="ECO:0000256" key="1">
    <source>
        <dbReference type="ARBA" id="ARBA00004496"/>
    </source>
</evidence>
<keyword evidence="14" id="KW-0547">Nucleotide-binding</keyword>
<evidence type="ECO:0000256" key="16">
    <source>
        <dbReference type="RuleBase" id="RU003692"/>
    </source>
</evidence>
<evidence type="ECO:0000256" key="4">
    <source>
        <dbReference type="ARBA" id="ARBA00016961"/>
    </source>
</evidence>
<comment type="miscellaneous">
    <text evidence="16">The active site is a redox-active disulfide bond.</text>
</comment>
<keyword evidence="11 16" id="KW-0676">Redox-active center</keyword>
<dbReference type="PRINTS" id="PR00411">
    <property type="entry name" value="PNDRDTASEI"/>
</dbReference>
<dbReference type="EC" id="1.8.1.4" evidence="3 16"/>
<feature type="binding site" evidence="14">
    <location>
        <position position="210"/>
    </location>
    <ligand>
        <name>NAD(+)</name>
        <dbReference type="ChEBI" id="CHEBI:57540"/>
    </ligand>
</feature>
<evidence type="ECO:0000259" key="18">
    <source>
        <dbReference type="Pfam" id="PF07992"/>
    </source>
</evidence>
<dbReference type="InterPro" id="IPR006258">
    <property type="entry name" value="Lipoamide_DH"/>
</dbReference>
<reference evidence="19 20" key="1">
    <citation type="journal article" date="2014" name="ISME J.">
        <title>Ecophysiology of Thioploca ingrica as revealed by the complete genome sequence supplemented with proteomic evidence.</title>
        <authorList>
            <person name="Kojima H."/>
            <person name="Ogura Y."/>
            <person name="Yamamoto N."/>
            <person name="Togashi T."/>
            <person name="Mori H."/>
            <person name="Watanabe T."/>
            <person name="Nemoto F."/>
            <person name="Kurokawa K."/>
            <person name="Hayashi T."/>
            <person name="Fukui M."/>
        </authorList>
    </citation>
    <scope>NUCLEOTIDE SEQUENCE [LARGE SCALE GENOMIC DNA]</scope>
</reference>
<dbReference type="GO" id="GO:0006103">
    <property type="term" value="P:2-oxoglutarate metabolic process"/>
    <property type="evidence" value="ECO:0007669"/>
    <property type="project" value="TreeGrafter"/>
</dbReference>
<dbReference type="Gene3D" id="3.50.50.60">
    <property type="entry name" value="FAD/NAD(P)-binding domain"/>
    <property type="match status" value="2"/>
</dbReference>
<evidence type="ECO:0000256" key="10">
    <source>
        <dbReference type="ARBA" id="ARBA00023157"/>
    </source>
</evidence>
<feature type="binding site" evidence="14">
    <location>
        <begin position="324"/>
        <end position="327"/>
    </location>
    <ligand>
        <name>FAD</name>
        <dbReference type="ChEBI" id="CHEBI:57692"/>
    </ligand>
</feature>
<accession>A0A090AQ49</accession>
<dbReference type="PRINTS" id="PR00368">
    <property type="entry name" value="FADPNR"/>
</dbReference>
<keyword evidence="20" id="KW-1185">Reference proteome</keyword>
<evidence type="ECO:0000256" key="9">
    <source>
        <dbReference type="ARBA" id="ARBA00023027"/>
    </source>
</evidence>
<feature type="binding site" evidence="14">
    <location>
        <begin position="187"/>
        <end position="194"/>
    </location>
    <ligand>
        <name>NAD(+)</name>
        <dbReference type="ChEBI" id="CHEBI:57540"/>
    </ligand>
</feature>
<evidence type="ECO:0000256" key="12">
    <source>
        <dbReference type="ARBA" id="ARBA00049187"/>
    </source>
</evidence>
<evidence type="ECO:0000256" key="14">
    <source>
        <dbReference type="PIRSR" id="PIRSR000350-3"/>
    </source>
</evidence>
<dbReference type="PANTHER" id="PTHR22912:SF224">
    <property type="entry name" value="DIHYDROLIPOYL DEHYDROGENASE"/>
    <property type="match status" value="1"/>
</dbReference>
<dbReference type="OrthoDB" id="9800167at2"/>
<dbReference type="HOGENOM" id="CLU_016755_0_1_6"/>
<keyword evidence="5" id="KW-0963">Cytoplasm</keyword>
<dbReference type="InterPro" id="IPR050151">
    <property type="entry name" value="Class-I_Pyr_Nuc-Dis_Oxidored"/>
</dbReference>
<keyword evidence="6 16" id="KW-0285">Flavoprotein</keyword>
<gene>
    <name evidence="19" type="ORF">THII_3443</name>
</gene>
<comment type="catalytic activity">
    <reaction evidence="12 16">
        <text>N(6)-[(R)-dihydrolipoyl]-L-lysyl-[protein] + NAD(+) = N(6)-[(R)-lipoyl]-L-lysyl-[protein] + NADH + H(+)</text>
        <dbReference type="Rhea" id="RHEA:15045"/>
        <dbReference type="Rhea" id="RHEA-COMP:10474"/>
        <dbReference type="Rhea" id="RHEA-COMP:10475"/>
        <dbReference type="ChEBI" id="CHEBI:15378"/>
        <dbReference type="ChEBI" id="CHEBI:57540"/>
        <dbReference type="ChEBI" id="CHEBI:57945"/>
        <dbReference type="ChEBI" id="CHEBI:83099"/>
        <dbReference type="ChEBI" id="CHEBI:83100"/>
        <dbReference type="EC" id="1.8.1.4"/>
    </reaction>
</comment>
<dbReference type="NCBIfam" id="TIGR01350">
    <property type="entry name" value="lipoamide_DH"/>
    <property type="match status" value="1"/>
</dbReference>
<dbReference type="PROSITE" id="PS00076">
    <property type="entry name" value="PYRIDINE_REDOX_1"/>
    <property type="match status" value="1"/>
</dbReference>
<evidence type="ECO:0000256" key="5">
    <source>
        <dbReference type="ARBA" id="ARBA00022490"/>
    </source>
</evidence>
<sequence length="471" mass="50276">MADYNVIVIGAGPAGYVAAIRCAQLGMKTACVDNWVNSEGKPSLGGTCLNVGCIPSKALLDSSHHYYFMQKQAAQHGIQCEGLTIDIAAMQARKDKIVKTLTQGIVGLFKKNQVTFIHGQGRLVSSNEVEIIVPQVNAQIVSADYIIIATGSVPTTLPMAPIDKQFIVDSTGALAFNTVPQRLGIIGAGAIGLELGSVWNRLGSQVTILEALPEFLAAADRKIAAAAFKELNKQGLNIKLHTQVTSASVANNEITITYQDNQEQKQLCVDKLVVAVGRKPNTDGLNTKAVGIRMDERGFIQVDQSRQTDIPGIYAIGDVIGGPMLAHKGSEEGIMVAERLAGQKSEMSYKTVPWVIYTAPELAWVGQTEEQLQAAGIEYKLGQFPFAASGRAKAQGDTNGMVRILAHAHTDQILGVHILGLSASELIAEAVVAMEFEASAEDLARTIHAHPTLAEAIHEAALGVDERMIHA</sequence>
<dbReference type="Pfam" id="PF02852">
    <property type="entry name" value="Pyr_redox_dim"/>
    <property type="match status" value="1"/>
</dbReference>
<comment type="cofactor">
    <cofactor evidence="14 16">
        <name>FAD</name>
        <dbReference type="ChEBI" id="CHEBI:57692"/>
    </cofactor>
    <text evidence="14 16">Binds 1 FAD per subunit.</text>
</comment>
<feature type="binding site" evidence="14">
    <location>
        <position position="277"/>
    </location>
    <ligand>
        <name>NAD(+)</name>
        <dbReference type="ChEBI" id="CHEBI:57540"/>
    </ligand>
</feature>
<evidence type="ECO:0000259" key="17">
    <source>
        <dbReference type="Pfam" id="PF02852"/>
    </source>
</evidence>
<feature type="domain" description="FAD/NAD(P)-binding" evidence="18">
    <location>
        <begin position="4"/>
        <end position="333"/>
    </location>
</feature>
<name>A0A090AQ49_9GAMM</name>
<evidence type="ECO:0000256" key="3">
    <source>
        <dbReference type="ARBA" id="ARBA00012608"/>
    </source>
</evidence>
<evidence type="ECO:0000256" key="15">
    <source>
        <dbReference type="PIRSR" id="PIRSR000350-4"/>
    </source>
</evidence>
<dbReference type="Gene3D" id="3.30.390.30">
    <property type="match status" value="1"/>
</dbReference>
<evidence type="ECO:0000313" key="20">
    <source>
        <dbReference type="Proteomes" id="UP000031623"/>
    </source>
</evidence>
<evidence type="ECO:0000256" key="2">
    <source>
        <dbReference type="ARBA" id="ARBA00007532"/>
    </source>
</evidence>
<proteinExistence type="inferred from homology"/>
<dbReference type="GO" id="GO:0004148">
    <property type="term" value="F:dihydrolipoyl dehydrogenase (NADH) activity"/>
    <property type="evidence" value="ECO:0007669"/>
    <property type="project" value="UniProtKB-EC"/>
</dbReference>
<feature type="binding site" evidence="14">
    <location>
        <position position="121"/>
    </location>
    <ligand>
        <name>FAD</name>
        <dbReference type="ChEBI" id="CHEBI:57692"/>
    </ligand>
</feature>
<dbReference type="KEGG" id="tig:THII_3443"/>
<dbReference type="InterPro" id="IPR036188">
    <property type="entry name" value="FAD/NAD-bd_sf"/>
</dbReference>
<dbReference type="InterPro" id="IPR004099">
    <property type="entry name" value="Pyr_nucl-diS_OxRdtase_dimer"/>
</dbReference>
<feature type="binding site" evidence="14">
    <location>
        <position position="318"/>
    </location>
    <ligand>
        <name>FAD</name>
        <dbReference type="ChEBI" id="CHEBI:57692"/>
    </ligand>
</feature>
<keyword evidence="8 16" id="KW-0560">Oxidoreductase</keyword>
<evidence type="ECO:0000256" key="13">
    <source>
        <dbReference type="PIRSR" id="PIRSR000350-2"/>
    </source>
</evidence>
<dbReference type="Pfam" id="PF07992">
    <property type="entry name" value="Pyr_redox_2"/>
    <property type="match status" value="1"/>
</dbReference>
<dbReference type="InterPro" id="IPR023753">
    <property type="entry name" value="FAD/NAD-binding_dom"/>
</dbReference>
<evidence type="ECO:0000256" key="7">
    <source>
        <dbReference type="ARBA" id="ARBA00022827"/>
    </source>
</evidence>
<keyword evidence="7 14" id="KW-0274">FAD</keyword>
<dbReference type="InterPro" id="IPR016156">
    <property type="entry name" value="FAD/NAD-linked_Rdtase_dimer_sf"/>
</dbReference>
<evidence type="ECO:0000256" key="11">
    <source>
        <dbReference type="ARBA" id="ARBA00023284"/>
    </source>
</evidence>
<dbReference type="AlphaFoldDB" id="A0A090AQ49"/>
<protein>
    <recommendedName>
        <fullName evidence="4 16">Dihydrolipoyl dehydrogenase</fullName>
        <ecNumber evidence="3 16">1.8.1.4</ecNumber>
    </recommendedName>
</protein>
<organism evidence="19 20">
    <name type="scientific">Thioploca ingrica</name>
    <dbReference type="NCBI Taxonomy" id="40754"/>
    <lineage>
        <taxon>Bacteria</taxon>
        <taxon>Pseudomonadati</taxon>
        <taxon>Pseudomonadota</taxon>
        <taxon>Gammaproteobacteria</taxon>
        <taxon>Thiotrichales</taxon>
        <taxon>Thiotrichaceae</taxon>
        <taxon>Thioploca</taxon>
    </lineage>
</organism>
<feature type="domain" description="Pyridine nucleotide-disulphide oxidoreductase dimerisation" evidence="17">
    <location>
        <begin position="352"/>
        <end position="461"/>
    </location>
</feature>
<feature type="active site" description="Proton acceptor" evidence="13">
    <location>
        <position position="450"/>
    </location>
</feature>
<feature type="binding site" evidence="14">
    <location>
        <position position="57"/>
    </location>
    <ligand>
        <name>FAD</name>
        <dbReference type="ChEBI" id="CHEBI:57692"/>
    </ligand>
</feature>
<evidence type="ECO:0000256" key="8">
    <source>
        <dbReference type="ARBA" id="ARBA00023002"/>
    </source>
</evidence>
<evidence type="ECO:0000256" key="6">
    <source>
        <dbReference type="ARBA" id="ARBA00022630"/>
    </source>
</evidence>
<dbReference type="GO" id="GO:0050660">
    <property type="term" value="F:flavin adenine dinucleotide binding"/>
    <property type="evidence" value="ECO:0007669"/>
    <property type="project" value="InterPro"/>
</dbReference>
<dbReference type="SUPFAM" id="SSF55424">
    <property type="entry name" value="FAD/NAD-linked reductases, dimerisation (C-terminal) domain"/>
    <property type="match status" value="1"/>
</dbReference>
<dbReference type="PIRSF" id="PIRSF000350">
    <property type="entry name" value="Mercury_reductase_MerA"/>
    <property type="match status" value="1"/>
</dbReference>
<comment type="subcellular location">
    <subcellularLocation>
        <location evidence="1">Cytoplasm</location>
    </subcellularLocation>
</comment>
<dbReference type="STRING" id="40754.THII_3443"/>
<dbReference type="PANTHER" id="PTHR22912">
    <property type="entry name" value="DISULFIDE OXIDOREDUCTASE"/>
    <property type="match status" value="1"/>
</dbReference>
<evidence type="ECO:0000313" key="19">
    <source>
        <dbReference type="EMBL" id="BAP57740.1"/>
    </source>
</evidence>
<dbReference type="FunFam" id="3.30.390.30:FF:000001">
    <property type="entry name" value="Dihydrolipoyl dehydrogenase"/>
    <property type="match status" value="1"/>
</dbReference>
<comment type="similarity">
    <text evidence="2 16">Belongs to the class-I pyridine nucleotide-disulfide oxidoreductase family.</text>
</comment>
<dbReference type="SUPFAM" id="SSF51905">
    <property type="entry name" value="FAD/NAD(P)-binding domain"/>
    <property type="match status" value="1"/>
</dbReference>